<dbReference type="InterPro" id="IPR000477">
    <property type="entry name" value="RT_dom"/>
</dbReference>
<dbReference type="AlphaFoldDB" id="A0A6S7FE52"/>
<dbReference type="OrthoDB" id="415822at2759"/>
<sequence length="536" mass="60883">MEKYSEKLWFNPTTGKLYITRLPMNCDNAHYLNMAAAGLFGGHLAAPPEKDQLYQPGHNYRGVIIYQYNDKSEWRTANNTHCKSGYIVIQDTDSENVKQWIGKEPGAVHGAVYRNAFGESVNDAEVVGEGFAIRNDKLVETFEINSSVFNNPPGSAFHDDRGRMHELSEHCVRKIVEYWKTAGPCWVSQRNFEVKQLLEDFYPASIRHFSWQQSMNEPSLNIFHNVVEFNNIQIKHLLGYFFKVSPISVDSVASTLRGLKACKATGLDKIPAKILKLSANIIAPSLTFIFNLSLATSVYIDEWKRARVTPIFKSGDKRQCDNYRPISILPVVSKAFEKEVFVSSLLSKFQSGFRPKHSTVTALIQMGDEWLENMDNGKLNGVVFIDIKNAFDSINHRILLNKMNEQFGIFGVELKWFESYLTNREQQCNVNGELSSNKIITCGVPQGSILGPLLFLLYINDLPDCLKSTNPCMYADDTQIFSSSYDANELVVNLNSDLAHICNWLKENRLQMHPSKCKMMFIGSPYNLNNIMCEEP</sequence>
<name>A0A6S7FE52_PARCT</name>
<dbReference type="PROSITE" id="PS50878">
    <property type="entry name" value="RT_POL"/>
    <property type="match status" value="1"/>
</dbReference>
<accession>A0A6S7FE52</accession>
<dbReference type="Pfam" id="PF00078">
    <property type="entry name" value="RVT_1"/>
    <property type="match status" value="1"/>
</dbReference>
<protein>
    <submittedName>
        <fullName evidence="1">Uncharacterized protein</fullName>
    </submittedName>
</protein>
<gene>
    <name evidence="1" type="ORF">PACLA_8A005117</name>
</gene>
<evidence type="ECO:0000313" key="1">
    <source>
        <dbReference type="EMBL" id="CAB3977575.1"/>
    </source>
</evidence>
<dbReference type="SUPFAM" id="SSF56672">
    <property type="entry name" value="DNA/RNA polymerases"/>
    <property type="match status" value="1"/>
</dbReference>
<dbReference type="Proteomes" id="UP001152795">
    <property type="component" value="Unassembled WGS sequence"/>
</dbReference>
<reference evidence="1" key="1">
    <citation type="submission" date="2020-04" db="EMBL/GenBank/DDBJ databases">
        <authorList>
            <person name="Alioto T."/>
            <person name="Alioto T."/>
            <person name="Gomez Garrido J."/>
        </authorList>
    </citation>
    <scope>NUCLEOTIDE SEQUENCE</scope>
    <source>
        <strain evidence="1">A484AB</strain>
    </source>
</reference>
<organism evidence="1 2">
    <name type="scientific">Paramuricea clavata</name>
    <name type="common">Red gorgonian</name>
    <name type="synonym">Violescent sea-whip</name>
    <dbReference type="NCBI Taxonomy" id="317549"/>
    <lineage>
        <taxon>Eukaryota</taxon>
        <taxon>Metazoa</taxon>
        <taxon>Cnidaria</taxon>
        <taxon>Anthozoa</taxon>
        <taxon>Octocorallia</taxon>
        <taxon>Malacalcyonacea</taxon>
        <taxon>Plexauridae</taxon>
        <taxon>Paramuricea</taxon>
    </lineage>
</organism>
<comment type="caution">
    <text evidence="1">The sequence shown here is derived from an EMBL/GenBank/DDBJ whole genome shotgun (WGS) entry which is preliminary data.</text>
</comment>
<dbReference type="CDD" id="cd01650">
    <property type="entry name" value="RT_nLTR_like"/>
    <property type="match status" value="1"/>
</dbReference>
<dbReference type="PANTHER" id="PTHR33332">
    <property type="entry name" value="REVERSE TRANSCRIPTASE DOMAIN-CONTAINING PROTEIN"/>
    <property type="match status" value="1"/>
</dbReference>
<evidence type="ECO:0000313" key="2">
    <source>
        <dbReference type="Proteomes" id="UP001152795"/>
    </source>
</evidence>
<dbReference type="EMBL" id="CACRXK020000055">
    <property type="protein sequence ID" value="CAB3977575.1"/>
    <property type="molecule type" value="Genomic_DNA"/>
</dbReference>
<proteinExistence type="predicted"/>
<keyword evidence="2" id="KW-1185">Reference proteome</keyword>
<dbReference type="InterPro" id="IPR043502">
    <property type="entry name" value="DNA/RNA_pol_sf"/>
</dbReference>